<evidence type="ECO:0000256" key="7">
    <source>
        <dbReference type="ARBA" id="ARBA00022723"/>
    </source>
</evidence>
<name>A0ABT6NBT5_9FIRM</name>
<evidence type="ECO:0000256" key="5">
    <source>
        <dbReference type="ARBA" id="ARBA00012180"/>
    </source>
</evidence>
<dbReference type="InterPro" id="IPR012337">
    <property type="entry name" value="RNaseH-like_sf"/>
</dbReference>
<comment type="catalytic activity">
    <reaction evidence="1">
        <text>Endonucleolytic cleavage to 5'-phosphomonoester.</text>
        <dbReference type="EC" id="3.1.26.4"/>
    </reaction>
</comment>
<dbReference type="SUPFAM" id="SSF53098">
    <property type="entry name" value="Ribonuclease H-like"/>
    <property type="match status" value="1"/>
</dbReference>
<evidence type="ECO:0000256" key="10">
    <source>
        <dbReference type="ARBA" id="ARBA00022842"/>
    </source>
</evidence>
<evidence type="ECO:0000256" key="2">
    <source>
        <dbReference type="ARBA" id="ARBA00001946"/>
    </source>
</evidence>
<dbReference type="PANTHER" id="PTHR10642">
    <property type="entry name" value="RIBONUCLEASE H1"/>
    <property type="match status" value="1"/>
</dbReference>
<evidence type="ECO:0000313" key="13">
    <source>
        <dbReference type="Proteomes" id="UP001158045"/>
    </source>
</evidence>
<sequence length="180" mass="20397">MKNIIIFCDGACSGNGKDENVGGWGAVLKYKDQLKEICGGAAMTTNNIMELTAAIEALKTLKSKDLMVDIYSDSAYVVNCFNNGWYHKWRINGWLTSKKEPVENRALWETLIDLVESFHKVTFYKIKGHLDPNKKADVRKWHQKFNTEHKTALSESDFLELIALNHIADQLANDGMAPFK</sequence>
<dbReference type="EC" id="3.1.26.4" evidence="5"/>
<comment type="cofactor">
    <cofactor evidence="2">
        <name>Mg(2+)</name>
        <dbReference type="ChEBI" id="CHEBI:18420"/>
    </cofactor>
</comment>
<dbReference type="Proteomes" id="UP001158045">
    <property type="component" value="Unassembled WGS sequence"/>
</dbReference>
<protein>
    <recommendedName>
        <fullName evidence="5">ribonuclease H</fullName>
        <ecNumber evidence="5">3.1.26.4</ecNumber>
    </recommendedName>
</protein>
<dbReference type="InterPro" id="IPR002156">
    <property type="entry name" value="RNaseH_domain"/>
</dbReference>
<keyword evidence="13" id="KW-1185">Reference proteome</keyword>
<dbReference type="InterPro" id="IPR036397">
    <property type="entry name" value="RNaseH_sf"/>
</dbReference>
<dbReference type="EMBL" id="JARYZI010000004">
    <property type="protein sequence ID" value="MDH8677873.1"/>
    <property type="molecule type" value="Genomic_DNA"/>
</dbReference>
<evidence type="ECO:0000256" key="6">
    <source>
        <dbReference type="ARBA" id="ARBA00022722"/>
    </source>
</evidence>
<evidence type="ECO:0000256" key="9">
    <source>
        <dbReference type="ARBA" id="ARBA00022801"/>
    </source>
</evidence>
<evidence type="ECO:0000256" key="1">
    <source>
        <dbReference type="ARBA" id="ARBA00000077"/>
    </source>
</evidence>
<dbReference type="InterPro" id="IPR050092">
    <property type="entry name" value="RNase_H"/>
</dbReference>
<feature type="domain" description="RNase H type-1" evidence="11">
    <location>
        <begin position="1"/>
        <end position="177"/>
    </location>
</feature>
<dbReference type="CDD" id="cd09278">
    <property type="entry name" value="RNase_HI_prokaryote_like"/>
    <property type="match status" value="1"/>
</dbReference>
<keyword evidence="10" id="KW-0460">Magnesium</keyword>
<comment type="caution">
    <text evidence="12">The sequence shown here is derived from an EMBL/GenBank/DDBJ whole genome shotgun (WGS) entry which is preliminary data.</text>
</comment>
<evidence type="ECO:0000256" key="3">
    <source>
        <dbReference type="ARBA" id="ARBA00005300"/>
    </source>
</evidence>
<dbReference type="Gene3D" id="3.30.420.10">
    <property type="entry name" value="Ribonuclease H-like superfamily/Ribonuclease H"/>
    <property type="match status" value="1"/>
</dbReference>
<gene>
    <name evidence="12" type="ORF">QE109_06925</name>
</gene>
<keyword evidence="6" id="KW-0540">Nuclease</keyword>
<evidence type="ECO:0000259" key="11">
    <source>
        <dbReference type="PROSITE" id="PS50879"/>
    </source>
</evidence>
<accession>A0ABT6NBT5</accession>
<dbReference type="PANTHER" id="PTHR10642:SF26">
    <property type="entry name" value="RIBONUCLEASE H1"/>
    <property type="match status" value="1"/>
</dbReference>
<reference evidence="12 13" key="1">
    <citation type="submission" date="2023-04" db="EMBL/GenBank/DDBJ databases">
        <title>Fusibacter bizertensis strain WBS, isolated from littoral bottom sediments of the Arctic seas - biochemical and genomic analysis.</title>
        <authorList>
            <person name="Brioukhanov A.L."/>
        </authorList>
    </citation>
    <scope>NUCLEOTIDE SEQUENCE [LARGE SCALE GENOMIC DNA]</scope>
    <source>
        <strain evidence="12 13">WBS</strain>
    </source>
</reference>
<keyword evidence="8" id="KW-0255">Endonuclease</keyword>
<evidence type="ECO:0000256" key="8">
    <source>
        <dbReference type="ARBA" id="ARBA00022759"/>
    </source>
</evidence>
<dbReference type="Pfam" id="PF00075">
    <property type="entry name" value="RNase_H"/>
    <property type="match status" value="1"/>
</dbReference>
<dbReference type="RefSeq" id="WP_281093702.1">
    <property type="nucleotide sequence ID" value="NZ_JARYZI010000004.1"/>
</dbReference>
<keyword evidence="9" id="KW-0378">Hydrolase</keyword>
<organism evidence="12 13">
    <name type="scientific">Fusibacter bizertensis</name>
    <dbReference type="NCBI Taxonomy" id="1488331"/>
    <lineage>
        <taxon>Bacteria</taxon>
        <taxon>Bacillati</taxon>
        <taxon>Bacillota</taxon>
        <taxon>Clostridia</taxon>
        <taxon>Eubacteriales</taxon>
        <taxon>Eubacteriales Family XII. Incertae Sedis</taxon>
        <taxon>Fusibacter</taxon>
    </lineage>
</organism>
<evidence type="ECO:0000313" key="12">
    <source>
        <dbReference type="EMBL" id="MDH8677873.1"/>
    </source>
</evidence>
<dbReference type="InterPro" id="IPR022892">
    <property type="entry name" value="RNaseHI"/>
</dbReference>
<keyword evidence="7" id="KW-0479">Metal-binding</keyword>
<evidence type="ECO:0000256" key="4">
    <source>
        <dbReference type="ARBA" id="ARBA00011245"/>
    </source>
</evidence>
<dbReference type="PROSITE" id="PS50879">
    <property type="entry name" value="RNASE_H_1"/>
    <property type="match status" value="1"/>
</dbReference>
<comment type="subunit">
    <text evidence="4">Monomer.</text>
</comment>
<proteinExistence type="inferred from homology"/>
<comment type="similarity">
    <text evidence="3">Belongs to the RNase H family.</text>
</comment>